<evidence type="ECO:0000313" key="3">
    <source>
        <dbReference type="Proteomes" id="UP000219068"/>
    </source>
</evidence>
<accession>A0A285U1P4</accession>
<dbReference type="PANTHER" id="PTHR11215:SF1">
    <property type="entry name" value="MYG1 EXONUCLEASE"/>
    <property type="match status" value="1"/>
</dbReference>
<dbReference type="InterPro" id="IPR003226">
    <property type="entry name" value="MYG1_exonuclease"/>
</dbReference>
<dbReference type="AlphaFoldDB" id="A0A285U1P4"/>
<dbReference type="PANTHER" id="PTHR11215">
    <property type="entry name" value="METAL DEPENDENT HYDROLASE - RELATED"/>
    <property type="match status" value="1"/>
</dbReference>
<gene>
    <name evidence="2" type="ORF">SAMN05428964_10989</name>
</gene>
<dbReference type="Proteomes" id="UP000219068">
    <property type="component" value="Unassembled WGS sequence"/>
</dbReference>
<name>A0A285U1P4_9PROT</name>
<sequence length="332" mass="37272">MREKPILATHDGTFHCDDVLAYVLIRRWLAQEGTTEIELVRTRDPNVYNNADFVWDVGAVYDPKTHRYDHHMPGALLRDDSVPYSSAGLVWLNLGIDICHELYGGFRTKYSAEAEELYQMFMEQDIKFVDWTDDGRSLVEENRLNLDMGLAGLVDAFNQQWFEREPRAGDENFKFLQAASMVESVVISRLSKLQATIEARKAVQKAFDDGQDPYVLVLDRNMPWQDAVAHLHLPTLYAVYPSTRNGNEWMVACMSTKPGGFTPTHPFPENWGGLRGDDLAKVSGVENAVFCHKYRFCASATTLAGAVNLAQNSIEYSQAPSPAGGNTSPRGL</sequence>
<dbReference type="EMBL" id="OBMM01000009">
    <property type="protein sequence ID" value="SOC30538.1"/>
    <property type="molecule type" value="Genomic_DNA"/>
</dbReference>
<organism evidence="2 3">
    <name type="scientific">Thalassospira xiamenensis</name>
    <dbReference type="NCBI Taxonomy" id="220697"/>
    <lineage>
        <taxon>Bacteria</taxon>
        <taxon>Pseudomonadati</taxon>
        <taxon>Pseudomonadota</taxon>
        <taxon>Alphaproteobacteria</taxon>
        <taxon>Rhodospirillales</taxon>
        <taxon>Thalassospiraceae</taxon>
        <taxon>Thalassospira</taxon>
    </lineage>
</organism>
<evidence type="ECO:0000313" key="2">
    <source>
        <dbReference type="EMBL" id="SOC30538.1"/>
    </source>
</evidence>
<dbReference type="GO" id="GO:0005737">
    <property type="term" value="C:cytoplasm"/>
    <property type="evidence" value="ECO:0007669"/>
    <property type="project" value="TreeGrafter"/>
</dbReference>
<protein>
    <submittedName>
        <fullName evidence="2">Uncharacterized protein, UPF0160 family</fullName>
    </submittedName>
</protein>
<dbReference type="RefSeq" id="WP_170954228.1">
    <property type="nucleotide sequence ID" value="NZ_OBMM01000009.1"/>
</dbReference>
<evidence type="ECO:0000256" key="1">
    <source>
        <dbReference type="ARBA" id="ARBA00010105"/>
    </source>
</evidence>
<dbReference type="Pfam" id="PF03690">
    <property type="entry name" value="MYG1_exonuc"/>
    <property type="match status" value="1"/>
</dbReference>
<proteinExistence type="inferred from homology"/>
<reference evidence="2 3" key="1">
    <citation type="submission" date="2017-08" db="EMBL/GenBank/DDBJ databases">
        <authorList>
            <person name="de Groot N.N."/>
        </authorList>
    </citation>
    <scope>NUCLEOTIDE SEQUENCE [LARGE SCALE GENOMIC DNA]</scope>
    <source>
        <strain evidence="2 3">USBA 78</strain>
    </source>
</reference>
<comment type="similarity">
    <text evidence="1">Belongs to the MYG1 family.</text>
</comment>